<evidence type="ECO:0008006" key="3">
    <source>
        <dbReference type="Google" id="ProtNLM"/>
    </source>
</evidence>
<dbReference type="EMBL" id="BAABCV010000007">
    <property type="protein sequence ID" value="GAA4098109.1"/>
    <property type="molecule type" value="Genomic_DNA"/>
</dbReference>
<reference evidence="2" key="1">
    <citation type="journal article" date="2019" name="Int. J. Syst. Evol. Microbiol.">
        <title>The Global Catalogue of Microorganisms (GCM) 10K type strain sequencing project: providing services to taxonomists for standard genome sequencing and annotation.</title>
        <authorList>
            <consortium name="The Broad Institute Genomics Platform"/>
            <consortium name="The Broad Institute Genome Sequencing Center for Infectious Disease"/>
            <person name="Wu L."/>
            <person name="Ma J."/>
        </authorList>
    </citation>
    <scope>NUCLEOTIDE SEQUENCE [LARGE SCALE GENOMIC DNA]</scope>
    <source>
        <strain evidence="2">JCM 17085</strain>
    </source>
</reference>
<comment type="caution">
    <text evidence="1">The sequence shown here is derived from an EMBL/GenBank/DDBJ whole genome shotgun (WGS) entry which is preliminary data.</text>
</comment>
<dbReference type="Pfam" id="PF14125">
    <property type="entry name" value="DUF4292"/>
    <property type="match status" value="1"/>
</dbReference>
<gene>
    <name evidence="1" type="ORF">GCM10022392_22250</name>
</gene>
<organism evidence="1 2">
    <name type="scientific">Mucilaginibacter panaciglaebae</name>
    <dbReference type="NCBI Taxonomy" id="502331"/>
    <lineage>
        <taxon>Bacteria</taxon>
        <taxon>Pseudomonadati</taxon>
        <taxon>Bacteroidota</taxon>
        <taxon>Sphingobacteriia</taxon>
        <taxon>Sphingobacteriales</taxon>
        <taxon>Sphingobacteriaceae</taxon>
        <taxon>Mucilaginibacter</taxon>
    </lineage>
</organism>
<dbReference type="Proteomes" id="UP001500841">
    <property type="component" value="Unassembled WGS sequence"/>
</dbReference>
<accession>A0ABP7WWH6</accession>
<keyword evidence="2" id="KW-1185">Reference proteome</keyword>
<evidence type="ECO:0000313" key="2">
    <source>
        <dbReference type="Proteomes" id="UP001500841"/>
    </source>
</evidence>
<dbReference type="InterPro" id="IPR025634">
    <property type="entry name" value="DUF4292"/>
</dbReference>
<protein>
    <recommendedName>
        <fullName evidence="3">DUF4292 domain-containing protein</fullName>
    </recommendedName>
</protein>
<evidence type="ECO:0000313" key="1">
    <source>
        <dbReference type="EMBL" id="GAA4098109.1"/>
    </source>
</evidence>
<name>A0ABP7WWH6_9SPHI</name>
<proteinExistence type="predicted"/>
<sequence length="245" mass="27205">MPVASVTPKIDNTVSIPTTTPDLTYVKNELAAIKGHQVTFNTFSGRASTKLDVNGNSNDVTMNVRIAHEKKIWVSITAILGIEVARALITPDSIKIINKLQGVYLKKPFSYVYRYASRQVNYNTIESLLVGNVMPELLTENSVIKADMGNIVLSGTLQDLIYNLTLGTNMRVTQFNLSNNNEGQALLVTNSNFIQANNKLVPSQINILSTIGDKKIQANLHYNKVDFDLELDFPFNIPERYTPAD</sequence>